<dbReference type="EMBL" id="QTSX02007537">
    <property type="protein sequence ID" value="KAJ9048150.1"/>
    <property type="molecule type" value="Genomic_DNA"/>
</dbReference>
<gene>
    <name evidence="1" type="ORF">DSO57_1037942</name>
</gene>
<evidence type="ECO:0000313" key="2">
    <source>
        <dbReference type="Proteomes" id="UP001165960"/>
    </source>
</evidence>
<protein>
    <submittedName>
        <fullName evidence="1">Uncharacterized protein</fullName>
    </submittedName>
</protein>
<dbReference type="Proteomes" id="UP001165960">
    <property type="component" value="Unassembled WGS sequence"/>
</dbReference>
<evidence type="ECO:0000313" key="1">
    <source>
        <dbReference type="EMBL" id="KAJ9048150.1"/>
    </source>
</evidence>
<accession>A0ACC2RDJ1</accession>
<comment type="caution">
    <text evidence="1">The sequence shown here is derived from an EMBL/GenBank/DDBJ whole genome shotgun (WGS) entry which is preliminary data.</text>
</comment>
<reference evidence="1" key="1">
    <citation type="submission" date="2022-04" db="EMBL/GenBank/DDBJ databases">
        <title>Genome of the entomopathogenic fungus Entomophthora muscae.</title>
        <authorList>
            <person name="Elya C."/>
            <person name="Lovett B.R."/>
            <person name="Lee E."/>
            <person name="Macias A.M."/>
            <person name="Hajek A.E."/>
            <person name="De Bivort B.L."/>
            <person name="Kasson M.T."/>
            <person name="De Fine Licht H.H."/>
            <person name="Stajich J.E."/>
        </authorList>
    </citation>
    <scope>NUCLEOTIDE SEQUENCE</scope>
    <source>
        <strain evidence="1">Berkeley</strain>
    </source>
</reference>
<keyword evidence="2" id="KW-1185">Reference proteome</keyword>
<sequence>MPLSEKKSFDRQSADVSLLQAFNALDLDHDGRVSSQDLLRAYSGQSSVDDKSAIEAFLIAQAGSNTISFGQFCQLLDAYGLQVLPRGPSLSSKALESNLAGLLRDLAISEAQELEDAKQSNITFLSYRYWTEEFDWTVIKHLIAGGVAGGVSRTVVSPFERMKILFQIQGPNKSGYNGVWGTLSKIWREEGVVGYLRGNGTNVIRIVPYSAVQFAAYEHFKNILLAPGAKDLDTPRRLTAGALAGITSVICTYPLDIVRTRLSVQSANLGQSSSDLLSKAKAKVSESPLLSNARGLRTSSLPACALPGIWGTLKIMYLKEGGVRALYQGLGPTLMGVAPYVALNFQSYEVLRAHFTPPGESSPSGVHKLACGAMAGTIAQTFTYPLDVLRRRMQVNGLSDMLGYKYRNTLHAATEIVNREGVRGLYKGMIPNYLKVAPAIGVSFYTYELCKTFLDV</sequence>
<name>A0ACC2RDJ1_9FUNG</name>
<organism evidence="1 2">
    <name type="scientific">Entomophthora muscae</name>
    <dbReference type="NCBI Taxonomy" id="34485"/>
    <lineage>
        <taxon>Eukaryota</taxon>
        <taxon>Fungi</taxon>
        <taxon>Fungi incertae sedis</taxon>
        <taxon>Zoopagomycota</taxon>
        <taxon>Entomophthoromycotina</taxon>
        <taxon>Entomophthoromycetes</taxon>
        <taxon>Entomophthorales</taxon>
        <taxon>Entomophthoraceae</taxon>
        <taxon>Entomophthora</taxon>
    </lineage>
</organism>
<proteinExistence type="predicted"/>